<evidence type="ECO:0000313" key="6">
    <source>
        <dbReference type="Proteomes" id="UP000265180"/>
    </source>
</evidence>
<dbReference type="InterPro" id="IPR003598">
    <property type="entry name" value="Ig_sub2"/>
</dbReference>
<dbReference type="InterPro" id="IPR036179">
    <property type="entry name" value="Ig-like_dom_sf"/>
</dbReference>
<keyword evidence="3" id="KW-0732">Signal</keyword>
<dbReference type="PROSITE" id="PS50835">
    <property type="entry name" value="IG_LIKE"/>
    <property type="match status" value="3"/>
</dbReference>
<dbReference type="SMART" id="SM00409">
    <property type="entry name" value="IG"/>
    <property type="match status" value="3"/>
</dbReference>
<dbReference type="InterPro" id="IPR013783">
    <property type="entry name" value="Ig-like_fold"/>
</dbReference>
<feature type="transmembrane region" description="Helical" evidence="2">
    <location>
        <begin position="339"/>
        <end position="361"/>
    </location>
</feature>
<dbReference type="InterPro" id="IPR007110">
    <property type="entry name" value="Ig-like_dom"/>
</dbReference>
<dbReference type="Ensembl" id="ENSORLT00020027736.1">
    <property type="protein sequence ID" value="ENSORLP00020018799.1"/>
    <property type="gene ID" value="ENSORLG00020019765.1"/>
</dbReference>
<dbReference type="Pfam" id="PF07686">
    <property type="entry name" value="V-set"/>
    <property type="match status" value="1"/>
</dbReference>
<dbReference type="GO" id="GO:0005886">
    <property type="term" value="C:plasma membrane"/>
    <property type="evidence" value="ECO:0007669"/>
    <property type="project" value="InterPro"/>
</dbReference>
<evidence type="ECO:0000256" key="1">
    <source>
        <dbReference type="SAM" id="MobiDB-lite"/>
    </source>
</evidence>
<dbReference type="Pfam" id="PF13927">
    <property type="entry name" value="Ig_3"/>
    <property type="match status" value="2"/>
</dbReference>
<feature type="region of interest" description="Disordered" evidence="1">
    <location>
        <begin position="376"/>
        <end position="515"/>
    </location>
</feature>
<evidence type="ECO:0000259" key="4">
    <source>
        <dbReference type="PROSITE" id="PS50835"/>
    </source>
</evidence>
<feature type="chain" id="PRO_5017994677" description="Ig-like domain-containing protein" evidence="3">
    <location>
        <begin position="21"/>
        <end position="515"/>
    </location>
</feature>
<feature type="compositionally biased region" description="Basic and acidic residues" evidence="1">
    <location>
        <begin position="378"/>
        <end position="393"/>
    </location>
</feature>
<evidence type="ECO:0000256" key="3">
    <source>
        <dbReference type="SAM" id="SignalP"/>
    </source>
</evidence>
<proteinExistence type="predicted"/>
<keyword evidence="2" id="KW-0812">Transmembrane</keyword>
<dbReference type="AlphaFoldDB" id="A0A3P9LDN1"/>
<evidence type="ECO:0000256" key="2">
    <source>
        <dbReference type="SAM" id="Phobius"/>
    </source>
</evidence>
<reference key="1">
    <citation type="journal article" date="2007" name="Nature">
        <title>The medaka draft genome and insights into vertebrate genome evolution.</title>
        <authorList>
            <person name="Kasahara M."/>
            <person name="Naruse K."/>
            <person name="Sasaki S."/>
            <person name="Nakatani Y."/>
            <person name="Qu W."/>
            <person name="Ahsan B."/>
            <person name="Yamada T."/>
            <person name="Nagayasu Y."/>
            <person name="Doi K."/>
            <person name="Kasai Y."/>
            <person name="Jindo T."/>
            <person name="Kobayashi D."/>
            <person name="Shimada A."/>
            <person name="Toyoda A."/>
            <person name="Kuroki Y."/>
            <person name="Fujiyama A."/>
            <person name="Sasaki T."/>
            <person name="Shimizu A."/>
            <person name="Asakawa S."/>
            <person name="Shimizu N."/>
            <person name="Hashimoto S."/>
            <person name="Yang J."/>
            <person name="Lee Y."/>
            <person name="Matsushima K."/>
            <person name="Sugano S."/>
            <person name="Sakaizumi M."/>
            <person name="Narita T."/>
            <person name="Ohishi K."/>
            <person name="Haga S."/>
            <person name="Ohta F."/>
            <person name="Nomoto H."/>
            <person name="Nogata K."/>
            <person name="Morishita T."/>
            <person name="Endo T."/>
            <person name="Shin-I T."/>
            <person name="Takeda H."/>
            <person name="Morishita S."/>
            <person name="Kohara Y."/>
        </authorList>
    </citation>
    <scope>NUCLEOTIDE SEQUENCE [LARGE SCALE GENOMIC DNA]</scope>
    <source>
        <strain>Hd-rR</strain>
    </source>
</reference>
<dbReference type="Proteomes" id="UP000265180">
    <property type="component" value="Chromosome 3"/>
</dbReference>
<feature type="compositionally biased region" description="Basic and acidic residues" evidence="1">
    <location>
        <begin position="407"/>
        <end position="515"/>
    </location>
</feature>
<sequence length="515" mass="58481">MEGGLFSFVLLCTVWLNVEALFVSIPQKAYDVPRGGSATIPCTFKTPVQNPTAAVIIWYRKPDQPDAENVAILTYFYPDESFDLAERFDPTRFSIEANVQTGQANLLLKSLKLEDSMLYECHVQIRGDTTGNKAAITNVMVWVPPTKPILNVQGKPEYGQNINLTCVSEEASPSPTYKWESYDVQNNLRPLDPKSTVNGGILSLFDVTKEMSGYYVCTSTNKVGSASSNFTLSIVPLPPTKPILNVQGKPEYGQNINLTCVSEEASPSPTYKWESYDVLNNLRPLDSKSTVKGGILSLFNVTKETSGYYICTSTNKVGSATSNFTLSVLPPSLNIGSTAGIIGGVAAALILLVIIICCCYCRKKKQQEEAYAMGAPEYTDKDPDGNDENHHPQESSVVYSDSKGPITRRDQYEEKSEHNDDRRSDINDRRSDINDRRRDYDDRRSDFDDRRSDFDDRRSDINDRRRDYDDRRSDFDDQRSNYSDRRDKYSDRNERYDDDRHYDDERRYDDRRGQR</sequence>
<dbReference type="Gene3D" id="2.60.40.10">
    <property type="entry name" value="Immunoglobulins"/>
    <property type="match status" value="3"/>
</dbReference>
<feature type="domain" description="Ig-like" evidence="4">
    <location>
        <begin position="20"/>
        <end position="137"/>
    </location>
</feature>
<evidence type="ECO:0000313" key="5">
    <source>
        <dbReference type="Ensembl" id="ENSORLP00020018799.1"/>
    </source>
</evidence>
<reference evidence="5" key="3">
    <citation type="submission" date="2025-08" db="UniProtKB">
        <authorList>
            <consortium name="Ensembl"/>
        </authorList>
    </citation>
    <scope>IDENTIFICATION</scope>
    <source>
        <strain evidence="5">HNI</strain>
    </source>
</reference>
<dbReference type="PANTHER" id="PTHR44969">
    <property type="entry name" value="CELL SURFACE A33 ANTIGEN"/>
    <property type="match status" value="1"/>
</dbReference>
<dbReference type="SMART" id="SM00408">
    <property type="entry name" value="IGc2"/>
    <property type="match status" value="3"/>
</dbReference>
<keyword evidence="2" id="KW-1133">Transmembrane helix</keyword>
<dbReference type="SUPFAM" id="SSF48726">
    <property type="entry name" value="Immunoglobulin"/>
    <property type="match status" value="3"/>
</dbReference>
<feature type="domain" description="Ig-like" evidence="4">
    <location>
        <begin position="144"/>
        <end position="233"/>
    </location>
</feature>
<reference evidence="5" key="4">
    <citation type="submission" date="2025-09" db="UniProtKB">
        <authorList>
            <consortium name="Ensembl"/>
        </authorList>
    </citation>
    <scope>IDENTIFICATION</scope>
    <source>
        <strain evidence="5">HNI</strain>
    </source>
</reference>
<dbReference type="InterPro" id="IPR042474">
    <property type="entry name" value="A33"/>
</dbReference>
<feature type="signal peptide" evidence="3">
    <location>
        <begin position="1"/>
        <end position="20"/>
    </location>
</feature>
<reference evidence="5 6" key="2">
    <citation type="submission" date="2017-04" db="EMBL/GenBank/DDBJ databases">
        <title>CpG methylation of centromeres and impact of large insertions on vertebrate speciation.</title>
        <authorList>
            <person name="Ichikawa K."/>
            <person name="Yoshimura J."/>
            <person name="Morishita S."/>
        </authorList>
    </citation>
    <scope>NUCLEOTIDE SEQUENCE</scope>
    <source>
        <strain evidence="5 6">HNI</strain>
    </source>
</reference>
<feature type="domain" description="Ig-like" evidence="4">
    <location>
        <begin position="238"/>
        <end position="327"/>
    </location>
</feature>
<dbReference type="InterPro" id="IPR013106">
    <property type="entry name" value="Ig_V-set"/>
</dbReference>
<organism evidence="5 6">
    <name type="scientific">Oryzias latipes</name>
    <name type="common">Japanese rice fish</name>
    <name type="synonym">Japanese killifish</name>
    <dbReference type="NCBI Taxonomy" id="8090"/>
    <lineage>
        <taxon>Eukaryota</taxon>
        <taxon>Metazoa</taxon>
        <taxon>Chordata</taxon>
        <taxon>Craniata</taxon>
        <taxon>Vertebrata</taxon>
        <taxon>Euteleostomi</taxon>
        <taxon>Actinopterygii</taxon>
        <taxon>Neopterygii</taxon>
        <taxon>Teleostei</taxon>
        <taxon>Neoteleostei</taxon>
        <taxon>Acanthomorphata</taxon>
        <taxon>Ovalentaria</taxon>
        <taxon>Atherinomorphae</taxon>
        <taxon>Beloniformes</taxon>
        <taxon>Adrianichthyidae</taxon>
        <taxon>Oryziinae</taxon>
        <taxon>Oryzias</taxon>
    </lineage>
</organism>
<name>A0A3P9LDN1_ORYLA</name>
<dbReference type="PANTHER" id="PTHR44969:SF1">
    <property type="entry name" value="CELL SURFACE A33 ANTIGEN"/>
    <property type="match status" value="1"/>
</dbReference>
<protein>
    <recommendedName>
        <fullName evidence="4">Ig-like domain-containing protein</fullName>
    </recommendedName>
</protein>
<dbReference type="SMART" id="SM00406">
    <property type="entry name" value="IGv"/>
    <property type="match status" value="1"/>
</dbReference>
<keyword evidence="2" id="KW-0472">Membrane</keyword>
<dbReference type="InterPro" id="IPR003599">
    <property type="entry name" value="Ig_sub"/>
</dbReference>
<accession>A0A3P9LDN1</accession>